<dbReference type="AlphaFoldDB" id="A0A5N6HCI0"/>
<dbReference type="InterPro" id="IPR036097">
    <property type="entry name" value="HisK_dim/P_sf"/>
</dbReference>
<dbReference type="SMART" id="SM00448">
    <property type="entry name" value="REC"/>
    <property type="match status" value="1"/>
</dbReference>
<organism evidence="11">
    <name type="scientific">Aspergillus flavus</name>
    <dbReference type="NCBI Taxonomy" id="5059"/>
    <lineage>
        <taxon>Eukaryota</taxon>
        <taxon>Fungi</taxon>
        <taxon>Dikarya</taxon>
        <taxon>Ascomycota</taxon>
        <taxon>Pezizomycotina</taxon>
        <taxon>Eurotiomycetes</taxon>
        <taxon>Eurotiomycetidae</taxon>
        <taxon>Eurotiales</taxon>
        <taxon>Aspergillaceae</taxon>
        <taxon>Aspergillus</taxon>
        <taxon>Aspergillus subgen. Circumdati</taxon>
    </lineage>
</organism>
<sequence>MAKQDNIRTQLRNLPVLEGPFAEVNFANFPDTPQDAFRMWLDEAIRAGVKEPHAMTLATVDEQGYPDARVLILKNMDERGWHFAVKADSPKAQQLEANGYAALTFYWPQVGRQIRVRGTAIQLPDAECREDFAERPFKSKNAPHRLGKRTASGSGEFMPLRQWRLNFGKGQTIAFIIGYDMCRIKNKVIGKGTNCGHDMLSNSPKRLNPKTDRPGRLKGFIIAKAFDGWSQSIARGDYDRVAAVYDNALKANKALRIEYRTCDEPCQWRLLMLTPFGEEELRGLPLGPGGGSYCTITDITEEKRAEISQKKIAEEAQRRKEQQERFIDMISHEVRNPLSAILHCTEDILEAVQQKDRRNIRVEDIAQAAETISLCVAHQKKIVDDVLTFSKLDAEMFTLLPQRVQPRQHLAMSLMMFRPELRKHNIDFEYKLDHSYADCGVDWVVADLDRMSQVLVNLVCNAIKFTAKAGDEKKISVFMGASKVRPTSYPPNVVFFSSDESALRLNATNRPEWGEGGVAYLMVAVKDTGIGISEEAQKRLFERFNQATPRTETIYGGSGLGLNVSRRLCHLHGGEIGVSSKEGHGSTFGFFFTIRRSVESSTTKPPRQEQGAIAELCREVQALSSKVTEGTTEIANPTIRTSPEMTHVKEVSPGASKDGTWEHTARIAYDAGNTEVMRHSPNIAQSADQPQYREKQPSQSSRSQPDASKERRVLVVEDNVINQRIVARKLESLGFQVTAVSNGREALDMVQQSTFDCILMDQAMPVMDGNSATRAVRDLEKHGMAHIPVLGVTANVRAEQQAEMKAAGMDDVIHKPYKMRDLCDRIQQLMG</sequence>
<evidence type="ECO:0000256" key="7">
    <source>
        <dbReference type="SAM" id="Coils"/>
    </source>
</evidence>
<dbReference type="CDD" id="cd17546">
    <property type="entry name" value="REC_hyHK_CKI1_RcsC-like"/>
    <property type="match status" value="1"/>
</dbReference>
<dbReference type="InterPro" id="IPR005467">
    <property type="entry name" value="His_kinase_dom"/>
</dbReference>
<reference evidence="11" key="1">
    <citation type="submission" date="2019-04" db="EMBL/GenBank/DDBJ databases">
        <title>Friends and foes A comparative genomics study of 23 Aspergillus species from section Flavi.</title>
        <authorList>
            <consortium name="DOE Joint Genome Institute"/>
            <person name="Kjaerbolling I."/>
            <person name="Vesth T."/>
            <person name="Frisvad J.C."/>
            <person name="Nybo J.L."/>
            <person name="Theobald S."/>
            <person name="Kildgaard S."/>
            <person name="Isbrandt T."/>
            <person name="Kuo A."/>
            <person name="Sato A."/>
            <person name="Lyhne E.K."/>
            <person name="Kogle M.E."/>
            <person name="Wiebenga A."/>
            <person name="Kun R.S."/>
            <person name="Lubbers R.J."/>
            <person name="Makela M.R."/>
            <person name="Barry K."/>
            <person name="Chovatia M."/>
            <person name="Clum A."/>
            <person name="Daum C."/>
            <person name="Haridas S."/>
            <person name="He G."/>
            <person name="LaButti K."/>
            <person name="Lipzen A."/>
            <person name="Mondo S."/>
            <person name="Riley R."/>
            <person name="Salamov A."/>
            <person name="Simmons B.A."/>
            <person name="Magnuson J.K."/>
            <person name="Henrissat B."/>
            <person name="Mortensen U.H."/>
            <person name="Larsen T.O."/>
            <person name="Devries R.P."/>
            <person name="Grigoriev I.V."/>
            <person name="Machida M."/>
            <person name="Baker S.E."/>
            <person name="Andersen M.R."/>
        </authorList>
    </citation>
    <scope>NUCLEOTIDE SEQUENCE [LARGE SCALE GENOMIC DNA]</scope>
    <source>
        <strain evidence="11">CBS 121.62</strain>
    </source>
</reference>
<dbReference type="Gene3D" id="1.10.287.130">
    <property type="match status" value="1"/>
</dbReference>
<dbReference type="PRINTS" id="PR00344">
    <property type="entry name" value="BCTRLSENSOR"/>
</dbReference>
<dbReference type="Gene3D" id="3.30.565.10">
    <property type="entry name" value="Histidine kinase-like ATPase, C-terminal domain"/>
    <property type="match status" value="1"/>
</dbReference>
<dbReference type="SMART" id="SM00387">
    <property type="entry name" value="HATPase_c"/>
    <property type="match status" value="1"/>
</dbReference>
<feature type="domain" description="Histidine kinase" evidence="9">
    <location>
        <begin position="329"/>
        <end position="596"/>
    </location>
</feature>
<keyword evidence="4" id="KW-0808">Transferase</keyword>
<dbReference type="InterPro" id="IPR003594">
    <property type="entry name" value="HATPase_dom"/>
</dbReference>
<feature type="compositionally biased region" description="Polar residues" evidence="8">
    <location>
        <begin position="697"/>
        <end position="706"/>
    </location>
</feature>
<dbReference type="SUPFAM" id="SSF55874">
    <property type="entry name" value="ATPase domain of HSP90 chaperone/DNA topoisomerase II/histidine kinase"/>
    <property type="match status" value="1"/>
</dbReference>
<dbReference type="Pfam" id="PF00512">
    <property type="entry name" value="HisKA"/>
    <property type="match status" value="1"/>
</dbReference>
<dbReference type="InterPro" id="IPR001789">
    <property type="entry name" value="Sig_transdc_resp-reg_receiver"/>
</dbReference>
<dbReference type="Pfam" id="PF00072">
    <property type="entry name" value="Response_reg"/>
    <property type="match status" value="1"/>
</dbReference>
<keyword evidence="7" id="KW-0175">Coiled coil</keyword>
<evidence type="ECO:0000259" key="9">
    <source>
        <dbReference type="PROSITE" id="PS50109"/>
    </source>
</evidence>
<accession>A0A5N6HCI0</accession>
<dbReference type="GO" id="GO:0009927">
    <property type="term" value="F:histidine phosphotransfer kinase activity"/>
    <property type="evidence" value="ECO:0007669"/>
    <property type="project" value="TreeGrafter"/>
</dbReference>
<dbReference type="SUPFAM" id="SSF47384">
    <property type="entry name" value="Homodimeric domain of signal transducing histidine kinase"/>
    <property type="match status" value="1"/>
</dbReference>
<evidence type="ECO:0000256" key="3">
    <source>
        <dbReference type="ARBA" id="ARBA00022553"/>
    </source>
</evidence>
<dbReference type="CDD" id="cd00082">
    <property type="entry name" value="HisKA"/>
    <property type="match status" value="1"/>
</dbReference>
<dbReference type="SUPFAM" id="SSF50475">
    <property type="entry name" value="FMN-binding split barrel"/>
    <property type="match status" value="1"/>
</dbReference>
<feature type="domain" description="Response regulatory" evidence="10">
    <location>
        <begin position="712"/>
        <end position="830"/>
    </location>
</feature>
<evidence type="ECO:0000256" key="1">
    <source>
        <dbReference type="ARBA" id="ARBA00000085"/>
    </source>
</evidence>
<evidence type="ECO:0000256" key="8">
    <source>
        <dbReference type="SAM" id="MobiDB-lite"/>
    </source>
</evidence>
<keyword evidence="5" id="KW-0418">Kinase</keyword>
<evidence type="ECO:0000256" key="2">
    <source>
        <dbReference type="ARBA" id="ARBA00012438"/>
    </source>
</evidence>
<dbReference type="SMART" id="SM00388">
    <property type="entry name" value="HisKA"/>
    <property type="match status" value="1"/>
</dbReference>
<feature type="modified residue" description="4-aspartylphosphate" evidence="6">
    <location>
        <position position="761"/>
    </location>
</feature>
<dbReference type="PANTHER" id="PTHR43047">
    <property type="entry name" value="TWO-COMPONENT HISTIDINE PROTEIN KINASE"/>
    <property type="match status" value="1"/>
</dbReference>
<dbReference type="Gene3D" id="3.40.50.2300">
    <property type="match status" value="1"/>
</dbReference>
<dbReference type="InterPro" id="IPR003661">
    <property type="entry name" value="HisK_dim/P_dom"/>
</dbReference>
<dbReference type="Gene3D" id="2.30.110.10">
    <property type="entry name" value="Electron Transport, Fmn-binding Protein, Chain A"/>
    <property type="match status" value="1"/>
</dbReference>
<evidence type="ECO:0000259" key="10">
    <source>
        <dbReference type="PROSITE" id="PS50110"/>
    </source>
</evidence>
<keyword evidence="3 6" id="KW-0597">Phosphoprotein</keyword>
<dbReference type="EC" id="2.7.13.3" evidence="2"/>
<protein>
    <recommendedName>
        <fullName evidence="2">histidine kinase</fullName>
        <ecNumber evidence="2">2.7.13.3</ecNumber>
    </recommendedName>
</protein>
<comment type="catalytic activity">
    <reaction evidence="1">
        <text>ATP + protein L-histidine = ADP + protein N-phospho-L-histidine.</text>
        <dbReference type="EC" id="2.7.13.3"/>
    </reaction>
</comment>
<dbReference type="SUPFAM" id="SSF52172">
    <property type="entry name" value="CheY-like"/>
    <property type="match status" value="1"/>
</dbReference>
<dbReference type="Proteomes" id="UP000325434">
    <property type="component" value="Unassembled WGS sequence"/>
</dbReference>
<dbReference type="Pfam" id="PF01243">
    <property type="entry name" value="PNPOx_N"/>
    <property type="match status" value="1"/>
</dbReference>
<dbReference type="PROSITE" id="PS50110">
    <property type="entry name" value="RESPONSE_REGULATORY"/>
    <property type="match status" value="1"/>
</dbReference>
<dbReference type="VEuPathDB" id="FungiDB:AFLA_006391"/>
<dbReference type="Pfam" id="PF02518">
    <property type="entry name" value="HATPase_c"/>
    <property type="match status" value="1"/>
</dbReference>
<proteinExistence type="predicted"/>
<name>A0A5N6HCI0_ASPFL</name>
<dbReference type="InterPro" id="IPR004358">
    <property type="entry name" value="Sig_transdc_His_kin-like_C"/>
</dbReference>
<dbReference type="PANTHER" id="PTHR43047:SF66">
    <property type="entry name" value="HISKA"/>
    <property type="match status" value="1"/>
</dbReference>
<dbReference type="EMBL" id="ML734560">
    <property type="protein sequence ID" value="KAB8251369.1"/>
    <property type="molecule type" value="Genomic_DNA"/>
</dbReference>
<dbReference type="GO" id="GO:0000155">
    <property type="term" value="F:phosphorelay sensor kinase activity"/>
    <property type="evidence" value="ECO:0007669"/>
    <property type="project" value="InterPro"/>
</dbReference>
<dbReference type="GO" id="GO:0005886">
    <property type="term" value="C:plasma membrane"/>
    <property type="evidence" value="ECO:0007669"/>
    <property type="project" value="TreeGrafter"/>
</dbReference>
<feature type="coiled-coil region" evidence="7">
    <location>
        <begin position="305"/>
        <end position="333"/>
    </location>
</feature>
<dbReference type="VEuPathDB" id="FungiDB:F9C07_4202"/>
<feature type="region of interest" description="Disordered" evidence="8">
    <location>
        <begin position="680"/>
        <end position="711"/>
    </location>
</feature>
<gene>
    <name evidence="11" type="ORF">BDV35DRAFT_376838</name>
</gene>
<dbReference type="VEuPathDB" id="FungiDB:AFLA_006390"/>
<evidence type="ECO:0000256" key="4">
    <source>
        <dbReference type="ARBA" id="ARBA00022679"/>
    </source>
</evidence>
<dbReference type="InterPro" id="IPR011576">
    <property type="entry name" value="Pyridox_Oxase_N"/>
</dbReference>
<dbReference type="VEuPathDB" id="FungiDB:F9C07_4203"/>
<dbReference type="PROSITE" id="PS50109">
    <property type="entry name" value="HIS_KIN"/>
    <property type="match status" value="1"/>
</dbReference>
<evidence type="ECO:0000256" key="6">
    <source>
        <dbReference type="PROSITE-ProRule" id="PRU00169"/>
    </source>
</evidence>
<dbReference type="InterPro" id="IPR012349">
    <property type="entry name" value="Split_barrel_FMN-bd"/>
</dbReference>
<dbReference type="CDD" id="cd16922">
    <property type="entry name" value="HATPase_EvgS-ArcB-TorS-like"/>
    <property type="match status" value="1"/>
</dbReference>
<dbReference type="InterPro" id="IPR011006">
    <property type="entry name" value="CheY-like_superfamily"/>
</dbReference>
<evidence type="ECO:0000256" key="5">
    <source>
        <dbReference type="ARBA" id="ARBA00022777"/>
    </source>
</evidence>
<dbReference type="InterPro" id="IPR036890">
    <property type="entry name" value="HATPase_C_sf"/>
</dbReference>
<evidence type="ECO:0000313" key="11">
    <source>
        <dbReference type="EMBL" id="KAB8251369.1"/>
    </source>
</evidence>